<dbReference type="PANTHER" id="PTHR31157:SF1">
    <property type="entry name" value="SCP DOMAIN-CONTAINING PROTEIN"/>
    <property type="match status" value="1"/>
</dbReference>
<reference evidence="3 4" key="1">
    <citation type="journal article" date="2016" name="PLoS ONE">
        <title>Plasmid Characterization and Chromosome Analysis of Two netF+ Clostridium perfringens Isolates Associated with Foal and Canine Necrotizing Enteritis.</title>
        <authorList>
            <person name="Mehdizadeh Gohari I."/>
            <person name="Kropinski A.M."/>
            <person name="Weese S.J."/>
            <person name="Parreira V.R."/>
            <person name="Whitehead A.E."/>
            <person name="Boerlin P."/>
            <person name="Prescott J.F."/>
        </authorList>
    </citation>
    <scope>NUCLEOTIDE SEQUENCE [LARGE SCALE GENOMIC DNA]</scope>
    <source>
        <strain evidence="3 4">JP838</strain>
        <plasmid evidence="4">Plasmid pJFP838A</plasmid>
    </source>
</reference>
<organism evidence="3 4">
    <name type="scientific">Clostridium perfringens</name>
    <dbReference type="NCBI Taxonomy" id="1502"/>
    <lineage>
        <taxon>Bacteria</taxon>
        <taxon>Bacillati</taxon>
        <taxon>Bacillota</taxon>
        <taxon>Clostridia</taxon>
        <taxon>Eubacteriales</taxon>
        <taxon>Clostridiaceae</taxon>
        <taxon>Clostridium</taxon>
    </lineage>
</organism>
<evidence type="ECO:0000313" key="4">
    <source>
        <dbReference type="Proteomes" id="UP000070260"/>
    </source>
</evidence>
<dbReference type="InterPro" id="IPR014044">
    <property type="entry name" value="CAP_dom"/>
</dbReference>
<protein>
    <submittedName>
        <fullName evidence="3">Extracellular protein containing SCP domain</fullName>
    </submittedName>
</protein>
<dbReference type="OrthoDB" id="419320at2"/>
<evidence type="ECO:0000259" key="2">
    <source>
        <dbReference type="Pfam" id="PF00188"/>
    </source>
</evidence>
<dbReference type="PATRIC" id="fig|1502.177.peg.3545"/>
<feature type="domain" description="SCP" evidence="2">
    <location>
        <begin position="122"/>
        <end position="242"/>
    </location>
</feature>
<gene>
    <name evidence="3" type="ORF">JFP838_pA0335</name>
</gene>
<geneLocation type="plasmid" evidence="3 4">
    <name>pJFP838A</name>
</geneLocation>
<dbReference type="Gene3D" id="3.40.33.10">
    <property type="entry name" value="CAP"/>
    <property type="match status" value="1"/>
</dbReference>
<dbReference type="Proteomes" id="UP000070260">
    <property type="component" value="Plasmid pJFP838A"/>
</dbReference>
<evidence type="ECO:0000313" key="3">
    <source>
        <dbReference type="EMBL" id="AMN31251.1"/>
    </source>
</evidence>
<feature type="chain" id="PRO_5039213378" evidence="1">
    <location>
        <begin position="24"/>
        <end position="248"/>
    </location>
</feature>
<dbReference type="PROSITE" id="PS51257">
    <property type="entry name" value="PROKAR_LIPOPROTEIN"/>
    <property type="match status" value="1"/>
</dbReference>
<dbReference type="EMBL" id="CP013615">
    <property type="protein sequence ID" value="AMN31251.1"/>
    <property type="molecule type" value="Genomic_DNA"/>
</dbReference>
<dbReference type="RefSeq" id="WP_061429837.1">
    <property type="nucleotide sequence ID" value="NZ_CATNZX010000014.1"/>
</dbReference>
<name>A0A140GRU2_CLOPF</name>
<keyword evidence="3" id="KW-0614">Plasmid</keyword>
<dbReference type="SUPFAM" id="SSF55797">
    <property type="entry name" value="PR-1-like"/>
    <property type="match status" value="1"/>
</dbReference>
<dbReference type="Pfam" id="PF00188">
    <property type="entry name" value="CAP"/>
    <property type="match status" value="1"/>
</dbReference>
<dbReference type="CDD" id="cd05379">
    <property type="entry name" value="CAP_bacterial"/>
    <property type="match status" value="1"/>
</dbReference>
<feature type="signal peptide" evidence="1">
    <location>
        <begin position="1"/>
        <end position="23"/>
    </location>
</feature>
<accession>A0A140GRU2</accession>
<dbReference type="InterPro" id="IPR035940">
    <property type="entry name" value="CAP_sf"/>
</dbReference>
<sequence>MRKNVKRLLFMSTFILINSLVLVACSSMKKNDKILKKSNKNITNKTYKSYETNFNNKNQLDNNDKKDLNKREEGVNVLNNNILDDKNQHKNKDCLDEFDISKLPDIEFELEGDLELENKLMKLINSERLSNNILPLRESKEIKKFAITKSKYMITHDCFSHKDNYGATISDWLRKYDINNSIVGENILSINNCNEDINLISQIIMKKIMNSDGDKDNILNSSFKEVAIGVYKSNDKIIITQIFVAKSI</sequence>
<proteinExistence type="predicted"/>
<dbReference type="PANTHER" id="PTHR31157">
    <property type="entry name" value="SCP DOMAIN-CONTAINING PROTEIN"/>
    <property type="match status" value="1"/>
</dbReference>
<evidence type="ECO:0000256" key="1">
    <source>
        <dbReference type="SAM" id="SignalP"/>
    </source>
</evidence>
<dbReference type="AlphaFoldDB" id="A0A140GRU2"/>
<keyword evidence="1" id="KW-0732">Signal</keyword>